<dbReference type="AlphaFoldDB" id="A0A0J7K5I8"/>
<accession>A0A0J7K5I8</accession>
<keyword evidence="3" id="KW-1185">Reference proteome</keyword>
<dbReference type="EMBL" id="LBMM01013539">
    <property type="protein sequence ID" value="KMQ85592.1"/>
    <property type="molecule type" value="Genomic_DNA"/>
</dbReference>
<proteinExistence type="predicted"/>
<dbReference type="PaxDb" id="67767-A0A0J7K5I8"/>
<feature type="compositionally biased region" description="Acidic residues" evidence="1">
    <location>
        <begin position="49"/>
        <end position="65"/>
    </location>
</feature>
<protein>
    <submittedName>
        <fullName evidence="2">Atp-dependent molecular chaperone hsc82</fullName>
    </submittedName>
</protein>
<feature type="region of interest" description="Disordered" evidence="1">
    <location>
        <begin position="49"/>
        <end position="77"/>
    </location>
</feature>
<evidence type="ECO:0000313" key="2">
    <source>
        <dbReference type="EMBL" id="KMQ85592.1"/>
    </source>
</evidence>
<evidence type="ECO:0000256" key="1">
    <source>
        <dbReference type="SAM" id="MobiDB-lite"/>
    </source>
</evidence>
<sequence>MSKRKDDKNDENMKKLTQIKKKQAADLAPAGITSVAPGADDGCEVIEEEAAEEEAAEEEAAEEEAAEIRGAAVAPLL</sequence>
<comment type="caution">
    <text evidence="2">The sequence shown here is derived from an EMBL/GenBank/DDBJ whole genome shotgun (WGS) entry which is preliminary data.</text>
</comment>
<gene>
    <name evidence="2" type="ORF">RF55_15759</name>
</gene>
<organism evidence="2 3">
    <name type="scientific">Lasius niger</name>
    <name type="common">Black garden ant</name>
    <dbReference type="NCBI Taxonomy" id="67767"/>
    <lineage>
        <taxon>Eukaryota</taxon>
        <taxon>Metazoa</taxon>
        <taxon>Ecdysozoa</taxon>
        <taxon>Arthropoda</taxon>
        <taxon>Hexapoda</taxon>
        <taxon>Insecta</taxon>
        <taxon>Pterygota</taxon>
        <taxon>Neoptera</taxon>
        <taxon>Endopterygota</taxon>
        <taxon>Hymenoptera</taxon>
        <taxon>Apocrita</taxon>
        <taxon>Aculeata</taxon>
        <taxon>Formicoidea</taxon>
        <taxon>Formicidae</taxon>
        <taxon>Formicinae</taxon>
        <taxon>Lasius</taxon>
        <taxon>Lasius</taxon>
    </lineage>
</organism>
<reference evidence="2 3" key="1">
    <citation type="submission" date="2015-04" db="EMBL/GenBank/DDBJ databases">
        <title>Lasius niger genome sequencing.</title>
        <authorList>
            <person name="Konorov E.A."/>
            <person name="Nikitin M.A."/>
            <person name="Kirill M.V."/>
            <person name="Chang P."/>
        </authorList>
    </citation>
    <scope>NUCLEOTIDE SEQUENCE [LARGE SCALE GENOMIC DNA]</scope>
    <source>
        <tissue evidence="2">Whole</tissue>
    </source>
</reference>
<dbReference type="Proteomes" id="UP000036403">
    <property type="component" value="Unassembled WGS sequence"/>
</dbReference>
<evidence type="ECO:0000313" key="3">
    <source>
        <dbReference type="Proteomes" id="UP000036403"/>
    </source>
</evidence>
<name>A0A0J7K5I8_LASNI</name>